<name>A0A7C8N1P4_ORBOL</name>
<comment type="subcellular location">
    <subcellularLocation>
        <location evidence="1">Nucleus envelope</location>
    </subcellularLocation>
</comment>
<dbReference type="Gene3D" id="1.20.58.1380">
    <property type="match status" value="1"/>
</dbReference>
<evidence type="ECO:0000256" key="4">
    <source>
        <dbReference type="ARBA" id="ARBA00022816"/>
    </source>
</evidence>
<evidence type="ECO:0000256" key="8">
    <source>
        <dbReference type="SAM" id="MobiDB-lite"/>
    </source>
</evidence>
<dbReference type="Pfam" id="PF03177">
    <property type="entry name" value="Nucleoporin_C"/>
    <property type="match status" value="1"/>
</dbReference>
<feature type="region of interest" description="Disordered" evidence="8">
    <location>
        <begin position="168"/>
        <end position="196"/>
    </location>
</feature>
<sequence>MADPLYTSQQSNASMLDQPSTQSSVNTSFSTQSRRRPRPVPSSQNSLLSASNSLHPTKKVRQRSVSAQRELNASPEAMAAVAAATMDVSSIRSLQDKKKGSLVEWAKTTKYCVAQLTGLPMELRDSGDNYARRMSAITDQSSGNALLIKDHGVDVWRYDDVQLLPKPNHFPLPSDETHHHQGGHNSPQPLGSLVSPTGSSDEAGLVVVMPVTGRIAYWDSVSSAMTEGLLQRRRGVEGVLPLSSGEQAHMIANIEPAGFIICTNQNRAIHLSLRDGVGKPVVQLTTLKNVSSSVVGGLLGGIANAFKSGNVKKEIVAVRPGRIIGRAERELLVATSHGHITRWEVSRNGAAVVLSDVDMREQMLSRVLSVGPPNMQSLDRESFTILDIAGGQSTAEGANILILTSWDGRTDSGENITHYTLILVTLYRGSQFTIKKTHYLSCFHQSLRTAADTAKPRLYLPNPYRTAFVVFSRAVVLASIVPEDMYDLTFADTIPDVAYDSTTGFEEVIDFKAQSRVEIIGSGVEELTQEGTSFNPAKSFRLDSSGDLRRKYYSPGVVIITKGAGVLKLTVFDAETADLRPLPSPRPIPVKSKMELAVFFGTNEKNHLNFNGRREITYPTLEVQQAARNLSMDLMCSHGQYLATLGPSIDIYLESRAQKLLALAEYLRTVHRQIAREVRWKLLWDAEKMEAARAVYRAFAQKQSAGKDLSEGLLLEVVSAFFIKHDVQIGAVNPMVEWFAKHLPRIYELIPLLREAVKTTGGNTLAAIKKIHESNEITLTILATAHAFRVQHARLYSVDGELGENGIANFKGLESPPWTSGPEILTALNRDIEVNTKIMGIKKEGSAEEYFGAILDQMVDMVEVACRNFVERAAWCEVQGAPKYIAEGQQIKDLYLKGRNQWIRALAFHDRAEQAVDIAERYRDYGTLVELAFEELAKINGWLDKRGQEVGELEKQDYTSQRDAIVTRLEGYFEKFGQEFAYVLYEYQVETGNLRDLLVQFPGYKKYLDGFLQSEGRYSRVRWINEVRDGRYKEAGETLIQTADSETCLWSQAVELSIGKLALMASQPAGEAVSDAFDRRLKMVELQKSVQAHVSIEARGAIDVQAGTELAFGAFGGRLEPYQSLRDIFKRGVAKAVTGQSMDAEELVDFLTLMYEEDEDTDEEEGEKWAGRFQTAMMVLGAAEIPDMRKEEARRTIWRRMYMSEDWLDILDQSRQNTTQIETRIMNTNLFDVLIYGYKEGLFDEHKASTPLAPSQSGFTRDINFLASRFPGSQQPWLQNLYEEIKIEEREVQRLIDNNLEFWFPWMCETAMKMAAEEADETIMENGDDEEEEEEGEEGEEGEDEGEGEGGSREASYEEEEILDAMDMS</sequence>
<feature type="domain" description="Nucleoporin Nup133/Nup155-like N-terminal" evidence="10">
    <location>
        <begin position="107"/>
        <end position="540"/>
    </location>
</feature>
<evidence type="ECO:0000259" key="9">
    <source>
        <dbReference type="Pfam" id="PF03177"/>
    </source>
</evidence>
<dbReference type="GO" id="GO:0000972">
    <property type="term" value="P:transcription-dependent tethering of RNA polymerase II gene DNA at nuclear periphery"/>
    <property type="evidence" value="ECO:0007669"/>
    <property type="project" value="TreeGrafter"/>
</dbReference>
<dbReference type="PANTHER" id="PTHR13405">
    <property type="entry name" value="NUCLEAR PORE COMPLEX PROTEIN NUP133"/>
    <property type="match status" value="1"/>
</dbReference>
<keyword evidence="3" id="KW-0813">Transport</keyword>
<feature type="region of interest" description="Disordered" evidence="8">
    <location>
        <begin position="1"/>
        <end position="71"/>
    </location>
</feature>
<accession>A0A7C8N1P4</accession>
<evidence type="ECO:0000256" key="6">
    <source>
        <dbReference type="ARBA" id="ARBA00023010"/>
    </source>
</evidence>
<dbReference type="PANTHER" id="PTHR13405:SF11">
    <property type="entry name" value="NUCLEAR PORE COMPLEX PROTEIN NUP133"/>
    <property type="match status" value="1"/>
</dbReference>
<organism evidence="11 12">
    <name type="scientific">Orbilia oligospora</name>
    <name type="common">Nematode-trapping fungus</name>
    <name type="synonym">Arthrobotrys oligospora</name>
    <dbReference type="NCBI Taxonomy" id="2813651"/>
    <lineage>
        <taxon>Eukaryota</taxon>
        <taxon>Fungi</taxon>
        <taxon>Dikarya</taxon>
        <taxon>Ascomycota</taxon>
        <taxon>Pezizomycotina</taxon>
        <taxon>Orbiliomycetes</taxon>
        <taxon>Orbiliales</taxon>
        <taxon>Orbiliaceae</taxon>
        <taxon>Orbilia</taxon>
    </lineage>
</organism>
<evidence type="ECO:0000256" key="2">
    <source>
        <dbReference type="ARBA" id="ARBA00005569"/>
    </source>
</evidence>
<evidence type="ECO:0000256" key="1">
    <source>
        <dbReference type="ARBA" id="ARBA00004259"/>
    </source>
</evidence>
<feature type="region of interest" description="Disordered" evidence="8">
    <location>
        <begin position="1320"/>
        <end position="1369"/>
    </location>
</feature>
<evidence type="ECO:0000256" key="5">
    <source>
        <dbReference type="ARBA" id="ARBA00022927"/>
    </source>
</evidence>
<dbReference type="EMBL" id="WIQW01000180">
    <property type="protein sequence ID" value="KAF3078202.1"/>
    <property type="molecule type" value="Genomic_DNA"/>
</dbReference>
<evidence type="ECO:0000256" key="3">
    <source>
        <dbReference type="ARBA" id="ARBA00022448"/>
    </source>
</evidence>
<keyword evidence="5" id="KW-0653">Protein transport</keyword>
<dbReference type="InterPro" id="IPR015943">
    <property type="entry name" value="WD40/YVTN_repeat-like_dom_sf"/>
</dbReference>
<keyword evidence="4" id="KW-0509">mRNA transport</keyword>
<comment type="similarity">
    <text evidence="2">Belongs to the nucleoporin Nup133 family.</text>
</comment>
<dbReference type="InterPro" id="IPR014908">
    <property type="entry name" value="Nucleoporin_Nup133/Nup155_N"/>
</dbReference>
<feature type="compositionally biased region" description="Low complexity" evidence="8">
    <location>
        <begin position="41"/>
        <end position="54"/>
    </location>
</feature>
<dbReference type="GO" id="GO:0006606">
    <property type="term" value="P:protein import into nucleus"/>
    <property type="evidence" value="ECO:0007669"/>
    <property type="project" value="TreeGrafter"/>
</dbReference>
<dbReference type="GO" id="GO:0017056">
    <property type="term" value="F:structural constituent of nuclear pore"/>
    <property type="evidence" value="ECO:0007669"/>
    <property type="project" value="InterPro"/>
</dbReference>
<evidence type="ECO:0000259" key="10">
    <source>
        <dbReference type="Pfam" id="PF08801"/>
    </source>
</evidence>
<evidence type="ECO:0008006" key="13">
    <source>
        <dbReference type="Google" id="ProtNLM"/>
    </source>
</evidence>
<dbReference type="GO" id="GO:0016973">
    <property type="term" value="P:poly(A)+ mRNA export from nucleus"/>
    <property type="evidence" value="ECO:0007669"/>
    <property type="project" value="TreeGrafter"/>
</dbReference>
<feature type="compositionally biased region" description="Polar residues" evidence="8">
    <location>
        <begin position="183"/>
        <end position="196"/>
    </location>
</feature>
<keyword evidence="6" id="KW-0811">Translocation</keyword>
<dbReference type="Pfam" id="PF08801">
    <property type="entry name" value="Nucleoporin_N"/>
    <property type="match status" value="1"/>
</dbReference>
<comment type="caution">
    <text evidence="11">The sequence shown here is derived from an EMBL/GenBank/DDBJ whole genome shotgun (WGS) entry which is preliminary data.</text>
</comment>
<evidence type="ECO:0000313" key="11">
    <source>
        <dbReference type="EMBL" id="KAF3078202.1"/>
    </source>
</evidence>
<dbReference type="Gene3D" id="2.130.10.10">
    <property type="entry name" value="YVTN repeat-like/Quinoprotein amine dehydrogenase"/>
    <property type="match status" value="1"/>
</dbReference>
<dbReference type="GO" id="GO:0031080">
    <property type="term" value="C:nuclear pore outer ring"/>
    <property type="evidence" value="ECO:0007669"/>
    <property type="project" value="TreeGrafter"/>
</dbReference>
<feature type="compositionally biased region" description="Acidic residues" evidence="8">
    <location>
        <begin position="1320"/>
        <end position="1348"/>
    </location>
</feature>
<reference evidence="11 12" key="1">
    <citation type="submission" date="2019-06" db="EMBL/GenBank/DDBJ databases">
        <authorList>
            <person name="Palmer J.M."/>
        </authorList>
    </citation>
    <scope>NUCLEOTIDE SEQUENCE [LARGE SCALE GENOMIC DNA]</scope>
    <source>
        <strain evidence="11 12">TWF102</strain>
    </source>
</reference>
<dbReference type="InterPro" id="IPR037624">
    <property type="entry name" value="Nup133-like"/>
</dbReference>
<feature type="compositionally biased region" description="Acidic residues" evidence="8">
    <location>
        <begin position="1357"/>
        <end position="1369"/>
    </location>
</feature>
<keyword evidence="7" id="KW-0539">Nucleus</keyword>
<dbReference type="Proteomes" id="UP000475325">
    <property type="component" value="Unassembled WGS sequence"/>
</dbReference>
<evidence type="ECO:0000256" key="7">
    <source>
        <dbReference type="ARBA" id="ARBA00023242"/>
    </source>
</evidence>
<proteinExistence type="inferred from homology"/>
<gene>
    <name evidence="11" type="ORF">TWF102_003766</name>
</gene>
<dbReference type="InterPro" id="IPR007187">
    <property type="entry name" value="Nucleoporin_Nup133/Nup155_C"/>
</dbReference>
<dbReference type="SUPFAM" id="SSF117289">
    <property type="entry name" value="Nucleoporin domain"/>
    <property type="match status" value="1"/>
</dbReference>
<feature type="compositionally biased region" description="Polar residues" evidence="8">
    <location>
        <begin position="1"/>
        <end position="32"/>
    </location>
</feature>
<protein>
    <recommendedName>
        <fullName evidence="13">Nucleoporin Nup133/Nup155-like C-terminal domain-containing protein</fullName>
    </recommendedName>
</protein>
<evidence type="ECO:0000313" key="12">
    <source>
        <dbReference type="Proteomes" id="UP000475325"/>
    </source>
</evidence>
<feature type="domain" description="Nucleoporin Nup133/Nup155-like C-terminal" evidence="9">
    <location>
        <begin position="682"/>
        <end position="1304"/>
    </location>
</feature>